<dbReference type="AlphaFoldDB" id="A0AA39ZPS1"/>
<dbReference type="Proteomes" id="UP001172102">
    <property type="component" value="Unassembled WGS sequence"/>
</dbReference>
<dbReference type="Gene3D" id="1.20.120.1020">
    <property type="entry name" value="Prion-inhibition and propagation, HeLo domain"/>
    <property type="match status" value="1"/>
</dbReference>
<feature type="compositionally biased region" description="Basic residues" evidence="1">
    <location>
        <begin position="131"/>
        <end position="144"/>
    </location>
</feature>
<dbReference type="InterPro" id="IPR038305">
    <property type="entry name" value="HeLo_sf"/>
</dbReference>
<protein>
    <recommendedName>
        <fullName evidence="4">Prion-inhibition and propagation HeLo domain-containing protein</fullName>
    </recommendedName>
</protein>
<feature type="region of interest" description="Disordered" evidence="1">
    <location>
        <begin position="111"/>
        <end position="161"/>
    </location>
</feature>
<organism evidence="2 3">
    <name type="scientific">Lasiosphaeris hirsuta</name>
    <dbReference type="NCBI Taxonomy" id="260670"/>
    <lineage>
        <taxon>Eukaryota</taxon>
        <taxon>Fungi</taxon>
        <taxon>Dikarya</taxon>
        <taxon>Ascomycota</taxon>
        <taxon>Pezizomycotina</taxon>
        <taxon>Sordariomycetes</taxon>
        <taxon>Sordariomycetidae</taxon>
        <taxon>Sordariales</taxon>
        <taxon>Lasiosphaeriaceae</taxon>
        <taxon>Lasiosphaeris</taxon>
    </lineage>
</organism>
<evidence type="ECO:0000256" key="1">
    <source>
        <dbReference type="SAM" id="MobiDB-lite"/>
    </source>
</evidence>
<feature type="compositionally biased region" description="Low complexity" evidence="1">
    <location>
        <begin position="427"/>
        <end position="436"/>
    </location>
</feature>
<name>A0AA39ZPS1_9PEZI</name>
<dbReference type="EMBL" id="JAUKUA010000010">
    <property type="protein sequence ID" value="KAK0701318.1"/>
    <property type="molecule type" value="Genomic_DNA"/>
</dbReference>
<evidence type="ECO:0000313" key="2">
    <source>
        <dbReference type="EMBL" id="KAK0701318.1"/>
    </source>
</evidence>
<proteinExistence type="predicted"/>
<feature type="region of interest" description="Disordered" evidence="1">
    <location>
        <begin position="414"/>
        <end position="449"/>
    </location>
</feature>
<accession>A0AA39ZPS1</accession>
<evidence type="ECO:0008006" key="4">
    <source>
        <dbReference type="Google" id="ProtNLM"/>
    </source>
</evidence>
<reference evidence="2" key="1">
    <citation type="submission" date="2023-06" db="EMBL/GenBank/DDBJ databases">
        <title>Genome-scale phylogeny and comparative genomics of the fungal order Sordariales.</title>
        <authorList>
            <consortium name="Lawrence Berkeley National Laboratory"/>
            <person name="Hensen N."/>
            <person name="Bonometti L."/>
            <person name="Westerberg I."/>
            <person name="Brannstrom I.O."/>
            <person name="Guillou S."/>
            <person name="Cros-Aarteil S."/>
            <person name="Calhoun S."/>
            <person name="Haridas S."/>
            <person name="Kuo A."/>
            <person name="Mondo S."/>
            <person name="Pangilinan J."/>
            <person name="Riley R."/>
            <person name="Labutti K."/>
            <person name="Andreopoulos B."/>
            <person name="Lipzen A."/>
            <person name="Chen C."/>
            <person name="Yanf M."/>
            <person name="Daum C."/>
            <person name="Ng V."/>
            <person name="Clum A."/>
            <person name="Steindorff A."/>
            <person name="Ohm R."/>
            <person name="Martin F."/>
            <person name="Silar P."/>
            <person name="Natvig D."/>
            <person name="Lalanne C."/>
            <person name="Gautier V."/>
            <person name="Ament-Velasquez S.L."/>
            <person name="Kruys A."/>
            <person name="Hutchinson M.I."/>
            <person name="Powell A.J."/>
            <person name="Barry K."/>
            <person name="Miller A.N."/>
            <person name="Grigoriev I.V."/>
            <person name="Debuchy R."/>
            <person name="Gladieux P."/>
            <person name="Thoren M.H."/>
            <person name="Johannesson H."/>
        </authorList>
    </citation>
    <scope>NUCLEOTIDE SEQUENCE</scope>
    <source>
        <strain evidence="2">SMH4607-1</strain>
    </source>
</reference>
<sequence>MAEPLIIGKITVSALSIVTTTIGGCITAYKGYKLTQSFGEDWVAVERRLAIQHGKLTALYNMRISWFKNELANEQGPHTIAIRLQLVEIATHFNKCIELIKKYHDVEEELKKMPEKPEVQVPTTKPSLWKRITKRRDNKKNNKARPKDEAPTEGAETTSMSSVSTTVDLVEVIEMKNPVQLLLSTTGVKIGSLPEQELVVIELDKATRQAGDRQRTLGLYNRVRWWDHDRETLLCEIPMIQDGISELDRLLELRGIRDSQIAFAHSVPTISATEDNKVLKGRYCFAIQVSEEPESLAEELTEQLSQADTSLLAANHSSDWAWGLHAHPSWTPESAGGSILLYALTSLLSRSGEFESASETALDLGREHQSHTTEHTSDYKICRTIGIPEDQHHLIIHSGGKWHQVESLRDVFQARGRRGGGGGGSGSTETSGSDGPSGKEPELPAMQPGPSLTVAERLFLVYRATEQSPRPEHVIFYGRAPDEEARSRIFSPYVSIGLGRSSKNRVKLPLGTVSGLSKVVANPVAELGLVLFQVGSATALNYSGGETVEREELWQAIKEARLRMHEVAAECGPDFAEAVALCLDKNKSIYEPPGEGDFMFIERLRASLWERDTATIP</sequence>
<evidence type="ECO:0000313" key="3">
    <source>
        <dbReference type="Proteomes" id="UP001172102"/>
    </source>
</evidence>
<keyword evidence="3" id="KW-1185">Reference proteome</keyword>
<gene>
    <name evidence="2" type="ORF">B0H67DRAFT_558780</name>
</gene>
<comment type="caution">
    <text evidence="2">The sequence shown here is derived from an EMBL/GenBank/DDBJ whole genome shotgun (WGS) entry which is preliminary data.</text>
</comment>